<feature type="transmembrane region" description="Helical" evidence="8">
    <location>
        <begin position="202"/>
        <end position="221"/>
    </location>
</feature>
<evidence type="ECO:0000256" key="7">
    <source>
        <dbReference type="ARBA" id="ARBA00023136"/>
    </source>
</evidence>
<keyword evidence="3 8" id="KW-0813">Transport</keyword>
<dbReference type="KEGG" id="lpk:LACPI_1254"/>
<evidence type="ECO:0000256" key="6">
    <source>
        <dbReference type="ARBA" id="ARBA00022989"/>
    </source>
</evidence>
<feature type="transmembrane region" description="Helical" evidence="8">
    <location>
        <begin position="98"/>
        <end position="121"/>
    </location>
</feature>
<proteinExistence type="inferred from homology"/>
<dbReference type="InterPro" id="IPR051789">
    <property type="entry name" value="Bact_Polyamine_Transport"/>
</dbReference>
<dbReference type="RefSeq" id="WP_047915586.1">
    <property type="nucleotide sequence ID" value="NZ_LN774769.1"/>
</dbReference>
<evidence type="ECO:0000313" key="10">
    <source>
        <dbReference type="EMBL" id="CEN28454.1"/>
    </source>
</evidence>
<feature type="transmembrane region" description="Helical" evidence="8">
    <location>
        <begin position="127"/>
        <end position="149"/>
    </location>
</feature>
<organism evidence="10 11">
    <name type="scientific">Pseudolactococcus piscium MKFS47</name>
    <dbReference type="NCBI Taxonomy" id="297352"/>
    <lineage>
        <taxon>Bacteria</taxon>
        <taxon>Bacillati</taxon>
        <taxon>Bacillota</taxon>
        <taxon>Bacilli</taxon>
        <taxon>Lactobacillales</taxon>
        <taxon>Streptococcaceae</taxon>
        <taxon>Pseudolactococcus</taxon>
    </lineage>
</organism>
<dbReference type="STRING" id="1364.LP2241_30254"/>
<comment type="subcellular location">
    <subcellularLocation>
        <location evidence="1 8">Cell membrane</location>
        <topology evidence="1 8">Multi-pass membrane protein</topology>
    </subcellularLocation>
</comment>
<feature type="transmembrane region" description="Helical" evidence="8">
    <location>
        <begin position="57"/>
        <end position="86"/>
    </location>
</feature>
<keyword evidence="6 8" id="KW-1133">Transmembrane helix</keyword>
<dbReference type="InterPro" id="IPR000515">
    <property type="entry name" value="MetI-like"/>
</dbReference>
<dbReference type="HOGENOM" id="CLU_016047_3_0_9"/>
<dbReference type="PANTHER" id="PTHR43848">
    <property type="entry name" value="PUTRESCINE TRANSPORT SYSTEM PERMEASE PROTEIN POTI"/>
    <property type="match status" value="1"/>
</dbReference>
<name>A0A0D6DXE8_9LACT</name>
<gene>
    <name evidence="10" type="primary">potC</name>
    <name evidence="10" type="ORF">LACPI_1254</name>
</gene>
<dbReference type="AlphaFoldDB" id="A0A0D6DXE8"/>
<evidence type="ECO:0000259" key="9">
    <source>
        <dbReference type="PROSITE" id="PS50928"/>
    </source>
</evidence>
<dbReference type="GO" id="GO:0005886">
    <property type="term" value="C:plasma membrane"/>
    <property type="evidence" value="ECO:0007669"/>
    <property type="project" value="UniProtKB-SubCell"/>
</dbReference>
<feature type="domain" description="ABC transmembrane type-1" evidence="9">
    <location>
        <begin position="61"/>
        <end position="252"/>
    </location>
</feature>
<dbReference type="SUPFAM" id="SSF161098">
    <property type="entry name" value="MetI-like"/>
    <property type="match status" value="1"/>
</dbReference>
<feature type="transmembrane region" description="Helical" evidence="8">
    <location>
        <begin position="12"/>
        <end position="31"/>
    </location>
</feature>
<dbReference type="GO" id="GO:0015031">
    <property type="term" value="P:protein transport"/>
    <property type="evidence" value="ECO:0007669"/>
    <property type="project" value="UniProtKB-KW"/>
</dbReference>
<evidence type="ECO:0000256" key="2">
    <source>
        <dbReference type="ARBA" id="ARBA00007069"/>
    </source>
</evidence>
<dbReference type="PROSITE" id="PS50928">
    <property type="entry name" value="ABC_TM1"/>
    <property type="match status" value="1"/>
</dbReference>
<dbReference type="EMBL" id="LN774769">
    <property type="protein sequence ID" value="CEN28454.1"/>
    <property type="molecule type" value="Genomic_DNA"/>
</dbReference>
<evidence type="ECO:0000256" key="8">
    <source>
        <dbReference type="RuleBase" id="RU363032"/>
    </source>
</evidence>
<dbReference type="Pfam" id="PF00528">
    <property type="entry name" value="BPD_transp_1"/>
    <property type="match status" value="1"/>
</dbReference>
<sequence length="259" mass="29095">MKRQFKFEKVYLIFVFALLYLPIFYLIFYAFNKNGNMNVFTGFTLTYFKALFADSRLILIVVQTFFLAFLSALLATIIGTFGTIYIHQTKARRQNALLALNSVLLVSPDVMIGASFLILMTSVGFKLGFASVLLAHIAFSIPIVVLMVLPRLQEMDQDMVNAAYDLGASQRQTLREVILPFLTPGVIAGFFMAFTYSLDDFAVTFFVTGNGFSTLSVEIYSRARHGISLEINALSALVFMLSILLVIGYYMIMRSSDEK</sequence>
<dbReference type="Proteomes" id="UP000033166">
    <property type="component" value="Chromosome I"/>
</dbReference>
<evidence type="ECO:0000313" key="11">
    <source>
        <dbReference type="Proteomes" id="UP000033166"/>
    </source>
</evidence>
<accession>A0A0D6DXE8</accession>
<dbReference type="InterPro" id="IPR035906">
    <property type="entry name" value="MetI-like_sf"/>
</dbReference>
<evidence type="ECO:0000256" key="5">
    <source>
        <dbReference type="ARBA" id="ARBA00022692"/>
    </source>
</evidence>
<evidence type="ECO:0000256" key="1">
    <source>
        <dbReference type="ARBA" id="ARBA00004651"/>
    </source>
</evidence>
<keyword evidence="7 8" id="KW-0472">Membrane</keyword>
<comment type="similarity">
    <text evidence="2">Belongs to the binding-protein-dependent transport system permease family. CysTW subfamily.</text>
</comment>
<evidence type="ECO:0000256" key="4">
    <source>
        <dbReference type="ARBA" id="ARBA00022475"/>
    </source>
</evidence>
<keyword evidence="5 8" id="KW-0812">Transmembrane</keyword>
<dbReference type="PANTHER" id="PTHR43848:SF2">
    <property type="entry name" value="PUTRESCINE TRANSPORT SYSTEM PERMEASE PROTEIN POTI"/>
    <property type="match status" value="1"/>
</dbReference>
<dbReference type="Gene3D" id="1.10.3720.10">
    <property type="entry name" value="MetI-like"/>
    <property type="match status" value="1"/>
</dbReference>
<dbReference type="GO" id="GO:0055085">
    <property type="term" value="P:transmembrane transport"/>
    <property type="evidence" value="ECO:0007669"/>
    <property type="project" value="InterPro"/>
</dbReference>
<feature type="transmembrane region" description="Helical" evidence="8">
    <location>
        <begin position="233"/>
        <end position="252"/>
    </location>
</feature>
<reference evidence="11" key="1">
    <citation type="submission" date="2015-01" db="EMBL/GenBank/DDBJ databases">
        <authorList>
            <person name="Andreevskaya M."/>
        </authorList>
    </citation>
    <scope>NUCLEOTIDE SEQUENCE [LARGE SCALE GENOMIC DNA]</scope>
    <source>
        <strain evidence="11">MKFS47</strain>
    </source>
</reference>
<keyword evidence="4" id="KW-1003">Cell membrane</keyword>
<dbReference type="CDD" id="cd06261">
    <property type="entry name" value="TM_PBP2"/>
    <property type="match status" value="1"/>
</dbReference>
<evidence type="ECO:0000256" key="3">
    <source>
        <dbReference type="ARBA" id="ARBA00022448"/>
    </source>
</evidence>
<dbReference type="GO" id="GO:0015833">
    <property type="term" value="P:peptide transport"/>
    <property type="evidence" value="ECO:0007669"/>
    <property type="project" value="UniProtKB-KW"/>
</dbReference>
<feature type="transmembrane region" description="Helical" evidence="8">
    <location>
        <begin position="177"/>
        <end position="196"/>
    </location>
</feature>
<protein>
    <submittedName>
        <fullName evidence="10">Spermidine/putrescine ABC transporter permease component PotC</fullName>
    </submittedName>
</protein>